<dbReference type="Gene3D" id="3.30.450.20">
    <property type="entry name" value="PAS domain"/>
    <property type="match status" value="1"/>
</dbReference>
<dbReference type="EC" id="2.7.13.3" evidence="2"/>
<sequence length="732" mass="82669">MVSVSLSAQSDTVRIARQVKAGCDYLFKPGNDKKDLDSAHYFFGQALLLSRSIGSDKWINECLIWQGSCYLEENRHDSGKACFQEAIDYYHRRGDIPGEARTWYLLGYCISTQDPRLAPEKANCLEYAYRLYRSIGDSANALKSLKAAADAHLYEPNLDLAERELLTVAASYKAIHFADIHYTYDLLRVVADLKGDLVKEVFYATEMVRSLDSAKMKNRDDTVFLGSLYGNAGVTYASAAMWDRALTFARKGWKAAQVTDSDDEYFGKMSALCQDLVRNDSAREALRFVLAAIRQRKPSSAFQEARIATSLGTCYQALGQLKKAERQFLKGARILNIDRRFRKDPGYAQAGQEMFLSIGNFFLLTHEYGKADFYAQRLPSNYTYLINLGQRARIQLFRSRVDSAMGRYHSALQHFATYQQMNDSLFGIQKTIQLQELQMKYALDKKDNDIHLQAANIQLLKKENELQQMQAGRSRNLRNMMTIALLFLVLLVGMVYNRYRVKQQRNRQLELKKDEITAKNQQLEHLLQENEWLLQEVHHRVKNNLQTVTSLLTSQMESAEKGPAVDAIRESRQRIEAIAIIHQRLYNSNNFSSIMMPAYVADLVEHLREAFRPGPRIIFSLDIEPVALDISAALPAALILNEAISNALKHAFPGEMPGTISVHISRVSAGKVLLEVSDDGIGFSEKAVISSKSFGIRLIKGLVSDISGESQIINGNGTTVRVLFCINSNYGT</sequence>
<comment type="caution">
    <text evidence="11">The sequence shown here is derived from an EMBL/GenBank/DDBJ whole genome shotgun (WGS) entry which is preliminary data.</text>
</comment>
<comment type="catalytic activity">
    <reaction evidence="1">
        <text>ATP + protein L-histidine = ADP + protein N-phospho-L-histidine.</text>
        <dbReference type="EC" id="2.7.13.3"/>
    </reaction>
</comment>
<keyword evidence="9" id="KW-1133">Transmembrane helix</keyword>
<proteinExistence type="predicted"/>
<feature type="domain" description="Histidine kinase/HSP90-like ATPase" evidence="10">
    <location>
        <begin position="631"/>
        <end position="728"/>
    </location>
</feature>
<dbReference type="GO" id="GO:0005524">
    <property type="term" value="F:ATP binding"/>
    <property type="evidence" value="ECO:0007669"/>
    <property type="project" value="UniProtKB-KW"/>
</dbReference>
<keyword evidence="7" id="KW-0067">ATP-binding</keyword>
<name>A0A8J2UCA2_9BACT</name>
<evidence type="ECO:0000256" key="5">
    <source>
        <dbReference type="ARBA" id="ARBA00022741"/>
    </source>
</evidence>
<reference evidence="11" key="1">
    <citation type="journal article" date="2014" name="Int. J. Syst. Evol. Microbiol.">
        <title>Complete genome sequence of Corynebacterium casei LMG S-19264T (=DSM 44701T), isolated from a smear-ripened cheese.</title>
        <authorList>
            <consortium name="US DOE Joint Genome Institute (JGI-PGF)"/>
            <person name="Walter F."/>
            <person name="Albersmeier A."/>
            <person name="Kalinowski J."/>
            <person name="Ruckert C."/>
        </authorList>
    </citation>
    <scope>NUCLEOTIDE SEQUENCE</scope>
    <source>
        <strain evidence="11">CGMCC 1.15448</strain>
    </source>
</reference>
<dbReference type="Pfam" id="PF02518">
    <property type="entry name" value="HATPase_c"/>
    <property type="match status" value="1"/>
</dbReference>
<keyword evidence="3" id="KW-0597">Phosphoprotein</keyword>
<evidence type="ECO:0000313" key="12">
    <source>
        <dbReference type="Proteomes" id="UP000607559"/>
    </source>
</evidence>
<evidence type="ECO:0000256" key="2">
    <source>
        <dbReference type="ARBA" id="ARBA00012438"/>
    </source>
</evidence>
<dbReference type="Gene3D" id="3.30.565.10">
    <property type="entry name" value="Histidine kinase-like ATPase, C-terminal domain"/>
    <property type="match status" value="1"/>
</dbReference>
<evidence type="ECO:0000256" key="8">
    <source>
        <dbReference type="SAM" id="Coils"/>
    </source>
</evidence>
<dbReference type="InterPro" id="IPR011990">
    <property type="entry name" value="TPR-like_helical_dom_sf"/>
</dbReference>
<reference evidence="11" key="2">
    <citation type="submission" date="2020-09" db="EMBL/GenBank/DDBJ databases">
        <authorList>
            <person name="Sun Q."/>
            <person name="Zhou Y."/>
        </authorList>
    </citation>
    <scope>NUCLEOTIDE SEQUENCE</scope>
    <source>
        <strain evidence="11">CGMCC 1.15448</strain>
    </source>
</reference>
<dbReference type="InterPro" id="IPR036890">
    <property type="entry name" value="HATPase_C_sf"/>
</dbReference>
<protein>
    <recommendedName>
        <fullName evidence="2">histidine kinase</fullName>
        <ecNumber evidence="2">2.7.13.3</ecNumber>
    </recommendedName>
</protein>
<evidence type="ECO:0000256" key="1">
    <source>
        <dbReference type="ARBA" id="ARBA00000085"/>
    </source>
</evidence>
<keyword evidence="9" id="KW-0812">Transmembrane</keyword>
<dbReference type="EMBL" id="BMJC01000002">
    <property type="protein sequence ID" value="GGA97805.1"/>
    <property type="molecule type" value="Genomic_DNA"/>
</dbReference>
<dbReference type="GO" id="GO:0004673">
    <property type="term" value="F:protein histidine kinase activity"/>
    <property type="evidence" value="ECO:0007669"/>
    <property type="project" value="UniProtKB-EC"/>
</dbReference>
<dbReference type="SUPFAM" id="SSF55874">
    <property type="entry name" value="ATPase domain of HSP90 chaperone/DNA topoisomerase II/histidine kinase"/>
    <property type="match status" value="1"/>
</dbReference>
<dbReference type="SMART" id="SM00387">
    <property type="entry name" value="HATPase_c"/>
    <property type="match status" value="1"/>
</dbReference>
<dbReference type="Gene3D" id="1.25.40.10">
    <property type="entry name" value="Tetratricopeptide repeat domain"/>
    <property type="match status" value="2"/>
</dbReference>
<keyword evidence="4" id="KW-0808">Transferase</keyword>
<evidence type="ECO:0000313" key="11">
    <source>
        <dbReference type="EMBL" id="GGA97805.1"/>
    </source>
</evidence>
<dbReference type="InterPro" id="IPR011495">
    <property type="entry name" value="Sig_transdc_His_kin_sub2_dim/P"/>
</dbReference>
<organism evidence="11 12">
    <name type="scientific">Puia dinghuensis</name>
    <dbReference type="NCBI Taxonomy" id="1792502"/>
    <lineage>
        <taxon>Bacteria</taxon>
        <taxon>Pseudomonadati</taxon>
        <taxon>Bacteroidota</taxon>
        <taxon>Chitinophagia</taxon>
        <taxon>Chitinophagales</taxon>
        <taxon>Chitinophagaceae</taxon>
        <taxon>Puia</taxon>
    </lineage>
</organism>
<evidence type="ECO:0000256" key="7">
    <source>
        <dbReference type="ARBA" id="ARBA00022840"/>
    </source>
</evidence>
<dbReference type="Pfam" id="PF07568">
    <property type="entry name" value="HisKA_2"/>
    <property type="match status" value="1"/>
</dbReference>
<accession>A0A8J2UCA2</accession>
<dbReference type="AlphaFoldDB" id="A0A8J2UCA2"/>
<evidence type="ECO:0000259" key="10">
    <source>
        <dbReference type="SMART" id="SM00387"/>
    </source>
</evidence>
<feature type="coiled-coil region" evidence="8">
    <location>
        <begin position="499"/>
        <end position="536"/>
    </location>
</feature>
<dbReference type="Proteomes" id="UP000607559">
    <property type="component" value="Unassembled WGS sequence"/>
</dbReference>
<keyword evidence="9" id="KW-0472">Membrane</keyword>
<dbReference type="SUPFAM" id="SSF48452">
    <property type="entry name" value="TPR-like"/>
    <property type="match status" value="2"/>
</dbReference>
<feature type="transmembrane region" description="Helical" evidence="9">
    <location>
        <begin position="480"/>
        <end position="499"/>
    </location>
</feature>
<evidence type="ECO:0000256" key="6">
    <source>
        <dbReference type="ARBA" id="ARBA00022777"/>
    </source>
</evidence>
<keyword evidence="5" id="KW-0547">Nucleotide-binding</keyword>
<evidence type="ECO:0000256" key="9">
    <source>
        <dbReference type="SAM" id="Phobius"/>
    </source>
</evidence>
<evidence type="ECO:0000256" key="3">
    <source>
        <dbReference type="ARBA" id="ARBA00022553"/>
    </source>
</evidence>
<keyword evidence="12" id="KW-1185">Reference proteome</keyword>
<keyword evidence="8" id="KW-0175">Coiled coil</keyword>
<gene>
    <name evidence="11" type="ORF">GCM10011511_21420</name>
</gene>
<keyword evidence="6" id="KW-0418">Kinase</keyword>
<dbReference type="PANTHER" id="PTHR41523:SF8">
    <property type="entry name" value="ETHYLENE RESPONSE SENSOR PROTEIN"/>
    <property type="match status" value="1"/>
</dbReference>
<dbReference type="PANTHER" id="PTHR41523">
    <property type="entry name" value="TWO-COMPONENT SYSTEM SENSOR PROTEIN"/>
    <property type="match status" value="1"/>
</dbReference>
<evidence type="ECO:0000256" key="4">
    <source>
        <dbReference type="ARBA" id="ARBA00022679"/>
    </source>
</evidence>
<dbReference type="InterPro" id="IPR003594">
    <property type="entry name" value="HATPase_dom"/>
</dbReference>